<evidence type="ECO:0000313" key="2">
    <source>
        <dbReference type="EMBL" id="ONM26894.1"/>
    </source>
</evidence>
<dbReference type="InterPro" id="IPR029001">
    <property type="entry name" value="ITPase-like_fam"/>
</dbReference>
<proteinExistence type="predicted"/>
<evidence type="ECO:0000256" key="1">
    <source>
        <dbReference type="ARBA" id="ARBA00022801"/>
    </source>
</evidence>
<gene>
    <name evidence="2" type="ORF">ZEAMMB73_Zm00001d007454</name>
</gene>
<dbReference type="EMBL" id="CM007648">
    <property type="protein sequence ID" value="ONM26894.1"/>
    <property type="molecule type" value="Genomic_DNA"/>
</dbReference>
<reference evidence="2" key="1">
    <citation type="submission" date="2015-12" db="EMBL/GenBank/DDBJ databases">
        <title>Update maize B73 reference genome by single molecule sequencing technologies.</title>
        <authorList>
            <consortium name="Maize Genome Sequencing Project"/>
            <person name="Ware D."/>
        </authorList>
    </citation>
    <scope>NUCLEOTIDE SEQUENCE [LARGE SCALE GENOMIC DNA]</scope>
    <source>
        <tissue evidence="2">Seedling</tissue>
    </source>
</reference>
<dbReference type="Gene3D" id="3.90.950.10">
    <property type="match status" value="1"/>
</dbReference>
<dbReference type="InterPro" id="IPR003697">
    <property type="entry name" value="Maf-like"/>
</dbReference>
<dbReference type="PANTHER" id="PTHR43213">
    <property type="entry name" value="BIFUNCTIONAL DTTP/UTP PYROPHOSPHATASE/METHYLTRANSFERASE PROTEIN-RELATED"/>
    <property type="match status" value="1"/>
</dbReference>
<dbReference type="SUPFAM" id="SSF52972">
    <property type="entry name" value="ITPase-like"/>
    <property type="match status" value="1"/>
</dbReference>
<organism evidence="2">
    <name type="scientific">Zea mays</name>
    <name type="common">Maize</name>
    <dbReference type="NCBI Taxonomy" id="4577"/>
    <lineage>
        <taxon>Eukaryota</taxon>
        <taxon>Viridiplantae</taxon>
        <taxon>Streptophyta</taxon>
        <taxon>Embryophyta</taxon>
        <taxon>Tracheophyta</taxon>
        <taxon>Spermatophyta</taxon>
        <taxon>Magnoliopsida</taxon>
        <taxon>Liliopsida</taxon>
        <taxon>Poales</taxon>
        <taxon>Poaceae</taxon>
        <taxon>PACMAD clade</taxon>
        <taxon>Panicoideae</taxon>
        <taxon>Andropogonodae</taxon>
        <taxon>Andropogoneae</taxon>
        <taxon>Tripsacinae</taxon>
        <taxon>Zea</taxon>
    </lineage>
</organism>
<accession>A0A1D6F6K1</accession>
<sequence>MATAGSSPPASQQPFKLILGSSSVARKHILEEMGLEFQVMTADIDEKSIRRENPDDLVMVLAEAKADAIMSRLNIDDYQKEGSQPTLLITSDILTLRWSSMKGLLEKNQPPRKKHGNS</sequence>
<protein>
    <submittedName>
        <fullName evidence="2">Maf-like protein CV_0124</fullName>
    </submittedName>
</protein>
<dbReference type="ExpressionAtlas" id="A0A1D6F6K1">
    <property type="expression patterns" value="baseline and differential"/>
</dbReference>
<name>A0A1D6F6K1_MAIZE</name>
<dbReference type="PANTHER" id="PTHR43213:SF4">
    <property type="entry name" value="7-METHYL-GTP PYROPHOSPHATASE"/>
    <property type="match status" value="1"/>
</dbReference>
<dbReference type="Pfam" id="PF02545">
    <property type="entry name" value="Maf"/>
    <property type="match status" value="1"/>
</dbReference>
<keyword evidence="1" id="KW-0378">Hydrolase</keyword>
<dbReference type="AlphaFoldDB" id="A0A1D6F6K1"/>
<dbReference type="GO" id="GO:0047429">
    <property type="term" value="F:nucleoside triphosphate diphosphatase activity"/>
    <property type="evidence" value="ECO:0007669"/>
    <property type="project" value="InterPro"/>
</dbReference>